<keyword evidence="1" id="KW-0472">Membrane</keyword>
<keyword evidence="1" id="KW-1133">Transmembrane helix</keyword>
<dbReference type="RefSeq" id="WP_126628007.1">
    <property type="nucleotide sequence ID" value="NZ_BIFT01000001.1"/>
</dbReference>
<organism evidence="2 3">
    <name type="scientific">Dictyobacter alpinus</name>
    <dbReference type="NCBI Taxonomy" id="2014873"/>
    <lineage>
        <taxon>Bacteria</taxon>
        <taxon>Bacillati</taxon>
        <taxon>Chloroflexota</taxon>
        <taxon>Ktedonobacteria</taxon>
        <taxon>Ktedonobacterales</taxon>
        <taxon>Dictyobacteraceae</taxon>
        <taxon>Dictyobacter</taxon>
    </lineage>
</organism>
<protein>
    <submittedName>
        <fullName evidence="2">Uncharacterized protein</fullName>
    </submittedName>
</protein>
<dbReference type="EMBL" id="BIFT01000001">
    <property type="protein sequence ID" value="GCE27706.1"/>
    <property type="molecule type" value="Genomic_DNA"/>
</dbReference>
<feature type="transmembrane region" description="Helical" evidence="1">
    <location>
        <begin position="114"/>
        <end position="136"/>
    </location>
</feature>
<dbReference type="AlphaFoldDB" id="A0A402B8Q0"/>
<accession>A0A402B8Q0</accession>
<keyword evidence="3" id="KW-1185">Reference proteome</keyword>
<feature type="transmembrane region" description="Helical" evidence="1">
    <location>
        <begin position="12"/>
        <end position="34"/>
    </location>
</feature>
<evidence type="ECO:0000313" key="3">
    <source>
        <dbReference type="Proteomes" id="UP000287171"/>
    </source>
</evidence>
<feature type="transmembrane region" description="Helical" evidence="1">
    <location>
        <begin position="142"/>
        <end position="169"/>
    </location>
</feature>
<dbReference type="OrthoDB" id="166698at2"/>
<evidence type="ECO:0000256" key="1">
    <source>
        <dbReference type="SAM" id="Phobius"/>
    </source>
</evidence>
<keyword evidence="1" id="KW-0812">Transmembrane</keyword>
<comment type="caution">
    <text evidence="2">The sequence shown here is derived from an EMBL/GenBank/DDBJ whole genome shotgun (WGS) entry which is preliminary data.</text>
</comment>
<gene>
    <name evidence="2" type="ORF">KDA_31900</name>
</gene>
<evidence type="ECO:0000313" key="2">
    <source>
        <dbReference type="EMBL" id="GCE27706.1"/>
    </source>
</evidence>
<dbReference type="Proteomes" id="UP000287171">
    <property type="component" value="Unassembled WGS sequence"/>
</dbReference>
<sequence>MSRPVSFASRQSSVVTAAYLASMLFAIHLITYLIPALRDVTGLSAPLIAEPLTILAVAEHLCVFPVAAALAAPDWARVAGYGWLVVDMATDIMQLNGTPKGTYLPLRYGGHISAALWILFVSLNANGAFRVVGILLALDLAIYSFIAFIPLSFILLLPSLILLPLWLALAGRLLATAKTGGATLDSASDATAGQHAL</sequence>
<name>A0A402B8Q0_9CHLR</name>
<proteinExistence type="predicted"/>
<reference evidence="3" key="1">
    <citation type="submission" date="2018-12" db="EMBL/GenBank/DDBJ databases">
        <title>Tengunoibacter tsumagoiensis gen. nov., sp. nov., Dictyobacter kobayashii sp. nov., D. alpinus sp. nov., and D. joshuensis sp. nov. and description of Dictyobacteraceae fam. nov. within the order Ktedonobacterales isolated from Tengu-no-mugimeshi.</title>
        <authorList>
            <person name="Wang C.M."/>
            <person name="Zheng Y."/>
            <person name="Sakai Y."/>
            <person name="Toyoda A."/>
            <person name="Minakuchi Y."/>
            <person name="Abe K."/>
            <person name="Yokota A."/>
            <person name="Yabe S."/>
        </authorList>
    </citation>
    <scope>NUCLEOTIDE SEQUENCE [LARGE SCALE GENOMIC DNA]</scope>
    <source>
        <strain evidence="3">Uno16</strain>
    </source>
</reference>